<comment type="cofactor">
    <cofactor evidence="11">
        <name>Mg(2+)</name>
        <dbReference type="ChEBI" id="CHEBI:18420"/>
    </cofactor>
    <text evidence="11">Binds 1 Mg(2+) ion per subunit.</text>
</comment>
<sequence>MTAPADSAIVLVGPMGAGKTSIGKRVAKALEVGFVDTDATVVRSHGAISDIFATHGEARFRELERDAVAQALARGGVVSLGGGSVLDPATRVHLRAHRVALLTVSPSVVAGRIGGGHRPLLADEDEDPVARWRRILEERMPLYTEVADATFDTSHGPLSDVVDKIVSWARTAVPKGQS</sequence>
<feature type="binding site" evidence="11">
    <location>
        <position position="20"/>
    </location>
    <ligand>
        <name>Mg(2+)</name>
        <dbReference type="ChEBI" id="CHEBI:18420"/>
    </ligand>
</feature>
<organism evidence="12 13">
    <name type="scientific">Microbacterium binotii</name>
    <dbReference type="NCBI Taxonomy" id="462710"/>
    <lineage>
        <taxon>Bacteria</taxon>
        <taxon>Bacillati</taxon>
        <taxon>Actinomycetota</taxon>
        <taxon>Actinomycetes</taxon>
        <taxon>Micrococcales</taxon>
        <taxon>Microbacteriaceae</taxon>
        <taxon>Microbacterium</taxon>
    </lineage>
</organism>
<comment type="similarity">
    <text evidence="2 11">Belongs to the shikimate kinase family.</text>
</comment>
<comment type="subcellular location">
    <subcellularLocation>
        <location evidence="11">Cytoplasm</location>
    </subcellularLocation>
</comment>
<reference evidence="13" key="1">
    <citation type="journal article" date="2019" name="Int. J. Syst. Evol. Microbiol.">
        <title>The Global Catalogue of Microorganisms (GCM) 10K type strain sequencing project: providing services to taxonomists for standard genome sequencing and annotation.</title>
        <authorList>
            <consortium name="The Broad Institute Genomics Platform"/>
            <consortium name="The Broad Institute Genome Sequencing Center for Infectious Disease"/>
            <person name="Wu L."/>
            <person name="Ma J."/>
        </authorList>
    </citation>
    <scope>NUCLEOTIDE SEQUENCE [LARGE SCALE GENOMIC DNA]</scope>
    <source>
        <strain evidence="13">JCM 16365</strain>
    </source>
</reference>
<dbReference type="CDD" id="cd00464">
    <property type="entry name" value="SK"/>
    <property type="match status" value="1"/>
</dbReference>
<dbReference type="InterPro" id="IPR031322">
    <property type="entry name" value="Shikimate/glucono_kinase"/>
</dbReference>
<keyword evidence="9 11" id="KW-0057">Aromatic amino acid biosynthesis</keyword>
<evidence type="ECO:0000313" key="13">
    <source>
        <dbReference type="Proteomes" id="UP001500274"/>
    </source>
</evidence>
<protein>
    <recommendedName>
        <fullName evidence="3 11">Shikimate kinase</fullName>
        <shortName evidence="11">SK</shortName>
        <ecNumber evidence="3 11">2.7.1.71</ecNumber>
    </recommendedName>
</protein>
<evidence type="ECO:0000256" key="8">
    <source>
        <dbReference type="ARBA" id="ARBA00022840"/>
    </source>
</evidence>
<name>A0ABN3PEQ9_9MICO</name>
<evidence type="ECO:0000256" key="6">
    <source>
        <dbReference type="ARBA" id="ARBA00022741"/>
    </source>
</evidence>
<dbReference type="Proteomes" id="UP001500274">
    <property type="component" value="Unassembled WGS sequence"/>
</dbReference>
<feature type="binding site" evidence="11">
    <location>
        <position position="61"/>
    </location>
    <ligand>
        <name>substrate</name>
    </ligand>
</feature>
<dbReference type="GO" id="GO:0016301">
    <property type="term" value="F:kinase activity"/>
    <property type="evidence" value="ECO:0007669"/>
    <property type="project" value="UniProtKB-KW"/>
</dbReference>
<feature type="binding site" evidence="11">
    <location>
        <position position="139"/>
    </location>
    <ligand>
        <name>substrate</name>
    </ligand>
</feature>
<dbReference type="EC" id="2.7.1.71" evidence="3 11"/>
<evidence type="ECO:0000256" key="4">
    <source>
        <dbReference type="ARBA" id="ARBA00022605"/>
    </source>
</evidence>
<proteinExistence type="inferred from homology"/>
<evidence type="ECO:0000256" key="11">
    <source>
        <dbReference type="HAMAP-Rule" id="MF_00109"/>
    </source>
</evidence>
<evidence type="ECO:0000256" key="10">
    <source>
        <dbReference type="ARBA" id="ARBA00048567"/>
    </source>
</evidence>
<keyword evidence="7 11" id="KW-0418">Kinase</keyword>
<comment type="caution">
    <text evidence="11">Lacks conserved residue(s) required for the propagation of feature annotation.</text>
</comment>
<keyword evidence="6 11" id="KW-0547">Nucleotide-binding</keyword>
<dbReference type="InterPro" id="IPR023000">
    <property type="entry name" value="Shikimate_kinase_CS"/>
</dbReference>
<dbReference type="Gene3D" id="3.40.50.300">
    <property type="entry name" value="P-loop containing nucleotide triphosphate hydrolases"/>
    <property type="match status" value="1"/>
</dbReference>
<keyword evidence="4 11" id="KW-0028">Amino-acid biosynthesis</keyword>
<feature type="binding site" evidence="11">
    <location>
        <position position="118"/>
    </location>
    <ligand>
        <name>ATP</name>
        <dbReference type="ChEBI" id="CHEBI:30616"/>
    </ligand>
</feature>
<keyword evidence="11" id="KW-0479">Metal-binding</keyword>
<evidence type="ECO:0000256" key="5">
    <source>
        <dbReference type="ARBA" id="ARBA00022679"/>
    </source>
</evidence>
<feature type="binding site" evidence="11">
    <location>
        <begin position="16"/>
        <end position="21"/>
    </location>
    <ligand>
        <name>ATP</name>
        <dbReference type="ChEBI" id="CHEBI:30616"/>
    </ligand>
</feature>
<feature type="binding site" evidence="11">
    <location>
        <position position="82"/>
    </location>
    <ligand>
        <name>substrate</name>
    </ligand>
</feature>
<dbReference type="EMBL" id="BAAARI010000011">
    <property type="protein sequence ID" value="GAA2575725.1"/>
    <property type="molecule type" value="Genomic_DNA"/>
</dbReference>
<dbReference type="RefSeq" id="WP_344228036.1">
    <property type="nucleotide sequence ID" value="NZ_BAAARI010000011.1"/>
</dbReference>
<keyword evidence="5 11" id="KW-0808">Transferase</keyword>
<evidence type="ECO:0000256" key="1">
    <source>
        <dbReference type="ARBA" id="ARBA00004842"/>
    </source>
</evidence>
<dbReference type="HAMAP" id="MF_00109">
    <property type="entry name" value="Shikimate_kinase"/>
    <property type="match status" value="1"/>
</dbReference>
<dbReference type="InterPro" id="IPR000623">
    <property type="entry name" value="Shikimate_kinase/TSH1"/>
</dbReference>
<dbReference type="PANTHER" id="PTHR21087">
    <property type="entry name" value="SHIKIMATE KINASE"/>
    <property type="match status" value="1"/>
</dbReference>
<comment type="pathway">
    <text evidence="1 11">Metabolic intermediate biosynthesis; chorismate biosynthesis; chorismate from D-erythrose 4-phosphate and phosphoenolpyruvate: step 5/7.</text>
</comment>
<dbReference type="Pfam" id="PF01202">
    <property type="entry name" value="SKI"/>
    <property type="match status" value="1"/>
</dbReference>
<keyword evidence="11" id="KW-0460">Magnesium</keyword>
<dbReference type="SUPFAM" id="SSF52540">
    <property type="entry name" value="P-loop containing nucleoside triphosphate hydrolases"/>
    <property type="match status" value="1"/>
</dbReference>
<comment type="function">
    <text evidence="11">Catalyzes the specific phosphorylation of the 3-hydroxyl group of shikimic acid using ATP as a cosubstrate.</text>
</comment>
<gene>
    <name evidence="11" type="primary">aroK</name>
    <name evidence="12" type="ORF">GCM10009862_13730</name>
</gene>
<dbReference type="InterPro" id="IPR027417">
    <property type="entry name" value="P-loop_NTPase"/>
</dbReference>
<dbReference type="PROSITE" id="PS01128">
    <property type="entry name" value="SHIKIMATE_KINASE"/>
    <property type="match status" value="1"/>
</dbReference>
<comment type="catalytic activity">
    <reaction evidence="10 11">
        <text>shikimate + ATP = 3-phosphoshikimate + ADP + H(+)</text>
        <dbReference type="Rhea" id="RHEA:13121"/>
        <dbReference type="ChEBI" id="CHEBI:15378"/>
        <dbReference type="ChEBI" id="CHEBI:30616"/>
        <dbReference type="ChEBI" id="CHEBI:36208"/>
        <dbReference type="ChEBI" id="CHEBI:145989"/>
        <dbReference type="ChEBI" id="CHEBI:456216"/>
        <dbReference type="EC" id="2.7.1.71"/>
    </reaction>
</comment>
<evidence type="ECO:0000256" key="9">
    <source>
        <dbReference type="ARBA" id="ARBA00023141"/>
    </source>
</evidence>
<accession>A0ABN3PEQ9</accession>
<evidence type="ECO:0000256" key="7">
    <source>
        <dbReference type="ARBA" id="ARBA00022777"/>
    </source>
</evidence>
<evidence type="ECO:0000256" key="2">
    <source>
        <dbReference type="ARBA" id="ARBA00006997"/>
    </source>
</evidence>
<comment type="caution">
    <text evidence="12">The sequence shown here is derived from an EMBL/GenBank/DDBJ whole genome shotgun (WGS) entry which is preliminary data.</text>
</comment>
<keyword evidence="13" id="KW-1185">Reference proteome</keyword>
<dbReference type="PRINTS" id="PR01100">
    <property type="entry name" value="SHIKIMTKNASE"/>
</dbReference>
<keyword evidence="11" id="KW-0963">Cytoplasm</keyword>
<feature type="binding site" evidence="11">
    <location>
        <position position="38"/>
    </location>
    <ligand>
        <name>substrate</name>
    </ligand>
</feature>
<keyword evidence="8 11" id="KW-0067">ATP-binding</keyword>
<comment type="subunit">
    <text evidence="11">Monomer.</text>
</comment>
<evidence type="ECO:0000256" key="3">
    <source>
        <dbReference type="ARBA" id="ARBA00012154"/>
    </source>
</evidence>
<evidence type="ECO:0000313" key="12">
    <source>
        <dbReference type="EMBL" id="GAA2575725.1"/>
    </source>
</evidence>
<dbReference type="PANTHER" id="PTHR21087:SF16">
    <property type="entry name" value="SHIKIMATE KINASE 1, CHLOROPLASTIC"/>
    <property type="match status" value="1"/>
</dbReference>